<gene>
    <name evidence="1" type="ORF">SAMN05443550_102193</name>
</gene>
<evidence type="ECO:0000313" key="2">
    <source>
        <dbReference type="Proteomes" id="UP000198850"/>
    </source>
</evidence>
<dbReference type="AlphaFoldDB" id="A0A1H3Z0W3"/>
<reference evidence="1 2" key="1">
    <citation type="submission" date="2016-10" db="EMBL/GenBank/DDBJ databases">
        <authorList>
            <person name="de Groot N.N."/>
        </authorList>
    </citation>
    <scope>NUCLEOTIDE SEQUENCE [LARGE SCALE GENOMIC DNA]</scope>
    <source>
        <strain evidence="1 2">DSM 19033</strain>
    </source>
</reference>
<dbReference type="Gene3D" id="2.60.40.1930">
    <property type="match status" value="1"/>
</dbReference>
<keyword evidence="2" id="KW-1185">Reference proteome</keyword>
<evidence type="ECO:0008006" key="3">
    <source>
        <dbReference type="Google" id="ProtNLM"/>
    </source>
</evidence>
<dbReference type="STRING" id="425514.SAMN05443550_102193"/>
<organism evidence="1 2">
    <name type="scientific">Pedobacter hartonius</name>
    <dbReference type="NCBI Taxonomy" id="425514"/>
    <lineage>
        <taxon>Bacteria</taxon>
        <taxon>Pseudomonadati</taxon>
        <taxon>Bacteroidota</taxon>
        <taxon>Sphingobacteriia</taxon>
        <taxon>Sphingobacteriales</taxon>
        <taxon>Sphingobacteriaceae</taxon>
        <taxon>Pedobacter</taxon>
    </lineage>
</organism>
<name>A0A1H3Z0W3_9SPHI</name>
<dbReference type="SUPFAM" id="SSF49373">
    <property type="entry name" value="Invasin/intimin cell-adhesion fragments"/>
    <property type="match status" value="1"/>
</dbReference>
<dbReference type="EMBL" id="FNRA01000002">
    <property type="protein sequence ID" value="SEA17290.1"/>
    <property type="molecule type" value="Genomic_DNA"/>
</dbReference>
<dbReference type="Proteomes" id="UP000198850">
    <property type="component" value="Unassembled WGS sequence"/>
</dbReference>
<protein>
    <recommendedName>
        <fullName evidence="3">Carboxypeptidase regulatory-like domain-containing protein</fullName>
    </recommendedName>
</protein>
<proteinExistence type="predicted"/>
<dbReference type="InterPro" id="IPR008964">
    <property type="entry name" value="Invasin/intimin_cell_adhesion"/>
</dbReference>
<evidence type="ECO:0000313" key="1">
    <source>
        <dbReference type="EMBL" id="SEA17290.1"/>
    </source>
</evidence>
<accession>A0A1H3Z0W3</accession>
<sequence length="934" mass="104184">MLKLLPTYGSSWLNQYISTLISHYQIFMNYLKLSFAFFILCFSINLSASAQQDTAILSNILNKSKIIAERYPAEKVYLHFDKPYYSVADTMFFKAYLTYEQNVPSALSKVVYVDLINSQDSIVKSLKLPVTNSVAYGSLELDMINFKQGNYHVRAYTVWMFNSDPDYFFTKTIPIGEAIDKKLITHISYNNTQTDKSQVIDAQIQFKNLDKIPVAGKSVNWNVTSNYEVVSKGRGLTDQNGILKISIVPRKNEFITTGNLVTEVNMGNQEPPVTASFVLKPVVGKNDIQFFPEGGELIKGVPTQVAFKAINQKGLGVDLTGTLTDNDGNQITTFTSSHLGMGSFYLNAEGAKTYKANITFKDGSKKSFDLPKAIESGISIQATASNPELINFKIVANDTYFQQNQGKSIYIVAQNGGRIYYAAQSKLQTQVTAAKIPADKFPSGIIQMSLFAADGQPISERLVFVLHKNAMNLTLKTDLPAYKPRQKVRMTVSAKDSTQRLVGDFSISVTDLQKVPVDENTETTILSSVLLSSDLKGFVERPNYYFIKTDEKKRQELDILMLTQGYRRFSYKEILANRFPVTTYMPEQGITVTGTLRDRTGMPVKRGALRLTSPGRTLSSEALTSNMGLFTFPNLVFEDGMELLINAKYNAAGSNMMIMLDNPPFPEVTKNPSSATEIVNIDSTLSSYLDNSKKQYSNLRTLKEVKITGATVKKPSHQDYIALTGLSMMADHTIDGERFKDCNDLITCLKTLAVGMTFDIDKFYVSRSYNQGDRTPVQIFINGNAVDAVSVSSVMPNDVESVEIFTQDQLGIVFKQYQCNGVIVINTKKVEKSNISLADLKKMMPQSNMLKFTPKGYTKARDFYSPKYVTQTSSYTGNDLRTTIYWNPKVITNAAGDTAVEFYNADGKGTYRAVIEGVDANGNVGRFVYRYTVK</sequence>